<evidence type="ECO:0000313" key="1">
    <source>
        <dbReference type="EMBL" id="SKA67858.1"/>
    </source>
</evidence>
<gene>
    <name evidence="1" type="ORF">SAMN02745213_01993</name>
</gene>
<dbReference type="Proteomes" id="UP000242432">
    <property type="component" value="Unassembled WGS sequence"/>
</dbReference>
<name>A0A1T4VSN4_9GAMM</name>
<dbReference type="PANTHER" id="PTHR34986">
    <property type="entry name" value="EVOLVED BETA-GALACTOSIDASE SUBUNIT BETA"/>
    <property type="match status" value="1"/>
</dbReference>
<reference evidence="2" key="1">
    <citation type="submission" date="2017-02" db="EMBL/GenBank/DDBJ databases">
        <authorList>
            <person name="Varghese N."/>
            <person name="Submissions S."/>
        </authorList>
    </citation>
    <scope>NUCLEOTIDE SEQUENCE [LARGE SCALE GENOMIC DNA]</scope>
    <source>
        <strain evidence="2">DSM 3072</strain>
    </source>
</reference>
<dbReference type="InterPro" id="IPR037012">
    <property type="entry name" value="NanQ/TabA/YiaL_sf"/>
</dbReference>
<keyword evidence="2" id="KW-1185">Reference proteome</keyword>
<dbReference type="NCBIfam" id="TIGR00022">
    <property type="entry name" value="YhcH/YjgK/YiaL family protein"/>
    <property type="match status" value="1"/>
</dbReference>
<dbReference type="RefSeq" id="WP_143675660.1">
    <property type="nucleotide sequence ID" value="NZ_FUXX01000044.1"/>
</dbReference>
<dbReference type="GO" id="GO:0005829">
    <property type="term" value="C:cytosol"/>
    <property type="evidence" value="ECO:0007669"/>
    <property type="project" value="TreeGrafter"/>
</dbReference>
<organism evidence="1 2">
    <name type="scientific">Succinivibrio dextrinosolvens DSM 3072</name>
    <dbReference type="NCBI Taxonomy" id="1123324"/>
    <lineage>
        <taxon>Bacteria</taxon>
        <taxon>Pseudomonadati</taxon>
        <taxon>Pseudomonadota</taxon>
        <taxon>Gammaproteobacteria</taxon>
        <taxon>Aeromonadales</taxon>
        <taxon>Succinivibrionaceae</taxon>
        <taxon>Succinivibrio</taxon>
    </lineage>
</organism>
<evidence type="ECO:0000313" key="2">
    <source>
        <dbReference type="Proteomes" id="UP000242432"/>
    </source>
</evidence>
<proteinExistence type="predicted"/>
<accession>A0A1T4VSN4</accession>
<dbReference type="Pfam" id="PF04074">
    <property type="entry name" value="DUF386"/>
    <property type="match status" value="1"/>
</dbReference>
<dbReference type="SUPFAM" id="SSF51197">
    <property type="entry name" value="Clavaminate synthase-like"/>
    <property type="match status" value="1"/>
</dbReference>
<protein>
    <submittedName>
        <fullName evidence="1">YhcH/YjgK/YiaL family protein</fullName>
    </submittedName>
</protein>
<dbReference type="AlphaFoldDB" id="A0A1T4VSN4"/>
<sequence>MLATSIDLVSKYDYLSEKFTAAYKWLAEHDIKNMEDGKYVITDGVFAMVQRYETIDFSEARFESHKEYFDIQYIADGKESFGMALVKDCKLNESVPDNDVYFYDTPEFFTKVNLKAGDLIVVPPEEAHQPRACYNNEKMAVVKVVVKVKI</sequence>
<dbReference type="PANTHER" id="PTHR34986:SF1">
    <property type="entry name" value="PROTEIN YIAL"/>
    <property type="match status" value="1"/>
</dbReference>
<dbReference type="InterPro" id="IPR004375">
    <property type="entry name" value="NanQ/TabA/YiaL"/>
</dbReference>
<dbReference type="EMBL" id="FUXX01000044">
    <property type="protein sequence ID" value="SKA67858.1"/>
    <property type="molecule type" value="Genomic_DNA"/>
</dbReference>
<dbReference type="STRING" id="83771.SAMN02910357_01211"/>
<dbReference type="Gene3D" id="2.60.120.370">
    <property type="entry name" value="YhcH/YjgK/YiaL"/>
    <property type="match status" value="1"/>
</dbReference>